<dbReference type="GO" id="GO:0010314">
    <property type="term" value="F:phosphatidylinositol-5-phosphate binding"/>
    <property type="evidence" value="ECO:0007669"/>
    <property type="project" value="EnsemblFungi"/>
</dbReference>
<dbReference type="PANTHER" id="PTHR13056">
    <property type="entry name" value="VACUOLAR FUSION PROTEIN CCZ1 HOMOLOG-RELATED"/>
    <property type="match status" value="1"/>
</dbReference>
<protein>
    <submittedName>
        <fullName evidence="3">LADA_0C03598g1_1</fullName>
    </submittedName>
</protein>
<proteinExistence type="inferred from homology"/>
<dbReference type="GO" id="GO:0048278">
    <property type="term" value="P:vesicle docking"/>
    <property type="evidence" value="ECO:0007669"/>
    <property type="project" value="EnsemblFungi"/>
</dbReference>
<dbReference type="Pfam" id="PF19031">
    <property type="entry name" value="Intu_longin_1"/>
    <property type="match status" value="1"/>
</dbReference>
<dbReference type="STRING" id="1266660.A0A1G4IYB8"/>
<evidence type="ECO:0000313" key="4">
    <source>
        <dbReference type="Proteomes" id="UP000190274"/>
    </source>
</evidence>
<dbReference type="GO" id="GO:0005085">
    <property type="term" value="F:guanyl-nucleotide exchange factor activity"/>
    <property type="evidence" value="ECO:0007669"/>
    <property type="project" value="EnsemblFungi"/>
</dbReference>
<dbReference type="GO" id="GO:0044395">
    <property type="term" value="P:protein targeting to vacuolar membrane"/>
    <property type="evidence" value="ECO:0007669"/>
    <property type="project" value="EnsemblFungi"/>
</dbReference>
<evidence type="ECO:0000259" key="2">
    <source>
        <dbReference type="Pfam" id="PF19031"/>
    </source>
</evidence>
<dbReference type="EMBL" id="LT598459">
    <property type="protein sequence ID" value="SCU82183.1"/>
    <property type="molecule type" value="Genomic_DNA"/>
</dbReference>
<name>A0A1G4IYB8_9SACH</name>
<sequence>MLQFVTVFNPSFSTSEDDAAKQLLLFHSFQENESMSLNNKLTQLGMVQALWRFSGSFADSEGIGECVQELDNALLCTIIVEKDFFITIAVAATDRETPATYVLASLRKCYNFFVLQYGSWSHFESSKELTDCLNEVLVPFWTEINLVPSHLCYKGFLSSWPEFYKVAELEHGSGQQETVQSSWEADLKEQILLDDTSFLGIQDVLVYHLPKSTSRSGYKTHGLVRNFTPEFDSLPCVSNWIEHLDTIYTRLSSHVIAGNVQYKEISEEEMADTVPENNEHEIESTGQVLMNHGKKIYHNFTLPMSFAYDAVQEVGTMTGVSSSMALLTDLMPKLPSWGSWTGAAEKKPKLARSEFLISPLSADFLPDSYKVKKLYLSYGGVVDTFNCLFWYYNEVLVVLIFKENFKKIWDKEYLHDTHFKLVHCISKLYASHLNYNRQSVTDNFCYASISKKTKQIKSSFPLCKFQQKPESASPLELVVSGLDEFLTLGPNRKTSVATLNPSQQLSDEPAPGNATWGLSLMGSIFRKEQGDELKPLVDTFLDYMPAEKLQQLHLDIVRFINTLTTSKRSNDIKEEKLIKLNNGILCFLCDNSEETIVLVENWFNKSTAKHKMRGGKHTLVGHMGPEAYQWWKKVIQL</sequence>
<reference evidence="4" key="1">
    <citation type="submission" date="2016-03" db="EMBL/GenBank/DDBJ databases">
        <authorList>
            <person name="Devillers H."/>
        </authorList>
    </citation>
    <scope>NUCLEOTIDE SEQUENCE [LARGE SCALE GENOMIC DNA]</scope>
</reference>
<dbReference type="GO" id="GO:0001786">
    <property type="term" value="F:phosphatidylserine binding"/>
    <property type="evidence" value="ECO:0007669"/>
    <property type="project" value="EnsemblFungi"/>
</dbReference>
<dbReference type="PANTHER" id="PTHR13056:SF0">
    <property type="entry name" value="VACUOLAR FUSION PROTEIN CCZ1 HOMOLOG-RELATED"/>
    <property type="match status" value="1"/>
</dbReference>
<dbReference type="GO" id="GO:0097352">
    <property type="term" value="P:autophagosome maturation"/>
    <property type="evidence" value="ECO:0007669"/>
    <property type="project" value="EnsemblFungi"/>
</dbReference>
<feature type="domain" description="CCZ1/INTU/HSP4 first Longin" evidence="2">
    <location>
        <begin position="2"/>
        <end position="118"/>
    </location>
</feature>
<dbReference type="GO" id="GO:0032258">
    <property type="term" value="P:cytoplasm to vacuole targeting by the Cvt pathway"/>
    <property type="evidence" value="ECO:0007669"/>
    <property type="project" value="EnsemblFungi"/>
</dbReference>
<organism evidence="3 4">
    <name type="scientific">Lachancea dasiensis</name>
    <dbReference type="NCBI Taxonomy" id="1072105"/>
    <lineage>
        <taxon>Eukaryota</taxon>
        <taxon>Fungi</taxon>
        <taxon>Dikarya</taxon>
        <taxon>Ascomycota</taxon>
        <taxon>Saccharomycotina</taxon>
        <taxon>Saccharomycetes</taxon>
        <taxon>Saccharomycetales</taxon>
        <taxon>Saccharomycetaceae</taxon>
        <taxon>Lachancea</taxon>
    </lineage>
</organism>
<dbReference type="Proteomes" id="UP000190274">
    <property type="component" value="Chromosome C"/>
</dbReference>
<dbReference type="GO" id="GO:0032511">
    <property type="term" value="P:late endosome to vacuole transport via multivesicular body sorting pathway"/>
    <property type="evidence" value="ECO:0007669"/>
    <property type="project" value="EnsemblFungi"/>
</dbReference>
<keyword evidence="4" id="KW-1185">Reference proteome</keyword>
<evidence type="ECO:0000313" key="3">
    <source>
        <dbReference type="EMBL" id="SCU82183.1"/>
    </source>
</evidence>
<dbReference type="OrthoDB" id="240546at2759"/>
<dbReference type="GO" id="GO:0035658">
    <property type="term" value="C:Mon1-Ccz1 complex"/>
    <property type="evidence" value="ECO:0007669"/>
    <property type="project" value="EnsemblFungi"/>
</dbReference>
<dbReference type="GO" id="GO:0032266">
    <property type="term" value="F:phosphatidylinositol-3-phosphate binding"/>
    <property type="evidence" value="ECO:0007669"/>
    <property type="project" value="EnsemblFungi"/>
</dbReference>
<comment type="similarity">
    <text evidence="1">Belongs to the CCZ1 family.</text>
</comment>
<gene>
    <name evidence="3" type="ORF">LADA_0C03598G</name>
</gene>
<dbReference type="InterPro" id="IPR013176">
    <property type="entry name" value="Ccz1"/>
</dbReference>
<accession>A0A1G4IYB8</accession>
<evidence type="ECO:0000256" key="1">
    <source>
        <dbReference type="ARBA" id="ARBA00005352"/>
    </source>
</evidence>
<dbReference type="InterPro" id="IPR043987">
    <property type="entry name" value="CCZ1/INTU/HSP4_longin_1"/>
</dbReference>
<dbReference type="AlphaFoldDB" id="A0A1G4IYB8"/>